<dbReference type="Pfam" id="PF13193">
    <property type="entry name" value="AMP-binding_C"/>
    <property type="match status" value="1"/>
</dbReference>
<reference evidence="3 4" key="1">
    <citation type="journal article" date="2016" name="Mol. Biol. Evol.">
        <title>Comparative Genomics of Early-Diverging Mushroom-Forming Fungi Provides Insights into the Origins of Lignocellulose Decay Capabilities.</title>
        <authorList>
            <person name="Nagy L.G."/>
            <person name="Riley R."/>
            <person name="Tritt A."/>
            <person name="Adam C."/>
            <person name="Daum C."/>
            <person name="Floudas D."/>
            <person name="Sun H."/>
            <person name="Yadav J.S."/>
            <person name="Pangilinan J."/>
            <person name="Larsson K.H."/>
            <person name="Matsuura K."/>
            <person name="Barry K."/>
            <person name="Labutti K."/>
            <person name="Kuo R."/>
            <person name="Ohm R.A."/>
            <person name="Bhattacharya S.S."/>
            <person name="Shirouzu T."/>
            <person name="Yoshinaga Y."/>
            <person name="Martin F.M."/>
            <person name="Grigoriev I.V."/>
            <person name="Hibbett D.S."/>
        </authorList>
    </citation>
    <scope>NUCLEOTIDE SEQUENCE [LARGE SCALE GENOMIC DNA]</scope>
    <source>
        <strain evidence="3 4">CBS 109695</strain>
    </source>
</reference>
<dbReference type="STRING" id="436010.A0A166U6N6"/>
<dbReference type="Proteomes" id="UP000076532">
    <property type="component" value="Unassembled WGS sequence"/>
</dbReference>
<dbReference type="InterPro" id="IPR025110">
    <property type="entry name" value="AMP-bd_C"/>
</dbReference>
<organism evidence="3 4">
    <name type="scientific">Athelia psychrophila</name>
    <dbReference type="NCBI Taxonomy" id="1759441"/>
    <lineage>
        <taxon>Eukaryota</taxon>
        <taxon>Fungi</taxon>
        <taxon>Dikarya</taxon>
        <taxon>Basidiomycota</taxon>
        <taxon>Agaricomycotina</taxon>
        <taxon>Agaricomycetes</taxon>
        <taxon>Agaricomycetidae</taxon>
        <taxon>Atheliales</taxon>
        <taxon>Atheliaceae</taxon>
        <taxon>Athelia</taxon>
    </lineage>
</organism>
<proteinExistence type="predicted"/>
<dbReference type="Gene3D" id="3.30.300.30">
    <property type="match status" value="1"/>
</dbReference>
<dbReference type="EMBL" id="KV417490">
    <property type="protein sequence ID" value="KZP31371.1"/>
    <property type="molecule type" value="Genomic_DNA"/>
</dbReference>
<protein>
    <submittedName>
        <fullName evidence="3">Acetyl-CoA synthetase-like protein</fullName>
    </submittedName>
</protein>
<dbReference type="AlphaFoldDB" id="A0A166U6N6"/>
<dbReference type="InterPro" id="IPR042099">
    <property type="entry name" value="ANL_N_sf"/>
</dbReference>
<dbReference type="Gene3D" id="3.40.50.12780">
    <property type="entry name" value="N-terminal domain of ligase-like"/>
    <property type="match status" value="1"/>
</dbReference>
<dbReference type="GO" id="GO:0016405">
    <property type="term" value="F:CoA-ligase activity"/>
    <property type="evidence" value="ECO:0007669"/>
    <property type="project" value="TreeGrafter"/>
</dbReference>
<feature type="domain" description="AMP-dependent synthetase/ligase" evidence="1">
    <location>
        <begin position="36"/>
        <end position="403"/>
    </location>
</feature>
<dbReference type="OrthoDB" id="10253115at2759"/>
<sequence length="553" mass="59970">MATSSQMKEVHGAPLDVPQARTVAHFLLGSDTTSDSPDEALFYDDVQSLTRLQISHKAVRLARSWRQSRWVQPGEVVVILSPSRPDFLIAVLALHLVGCTVSPCNPLVKADEFAGQLKLSKASKVIAATSSIELAKAGLKEAGVEEVNKHIAIFAGNVDGVPTLESFISDSTDATFNPEEWNAPAAPAFICWSSGTSGPPKALILTHRNIVANILQSDALLGDRFNDRRAGRTDEVHIDVLPQFHAYGMITTLVAFHTCTPRYVMERFDVNLFAQIAERRHATFSMLVPPALLRLAKTPSITPESLATIRSIASGAAALPQDIRDQLKQKFNIIVTDGYGCTECSPIVSAQAPKDVLAGKTGVGPIAPGMRLRIVDVATEKDVGRNEPGEIRAQGPNVFTGYLDDVANEDAFDAFGFYKTGDIGVIDDDGQLRITDRAKDLIKYNGFQVSASELEAILISHPAISDAAVIGIYDEAHATELPKAYVVSIDSAKPSERLTQEVLSYVNTRVANYKKLRGGLEWIDAVPKNASGKILRRQLRERSQNLSPGKPDT</sequence>
<feature type="domain" description="AMP-binding enzyme C-terminal" evidence="2">
    <location>
        <begin position="453"/>
        <end position="533"/>
    </location>
</feature>
<accession>A0A166U6N6</accession>
<dbReference type="PANTHER" id="PTHR24096">
    <property type="entry name" value="LONG-CHAIN-FATTY-ACID--COA LIGASE"/>
    <property type="match status" value="1"/>
</dbReference>
<name>A0A166U6N6_9AGAM</name>
<dbReference type="InterPro" id="IPR020845">
    <property type="entry name" value="AMP-binding_CS"/>
</dbReference>
<evidence type="ECO:0000313" key="3">
    <source>
        <dbReference type="EMBL" id="KZP31371.1"/>
    </source>
</evidence>
<dbReference type="PROSITE" id="PS00455">
    <property type="entry name" value="AMP_BINDING"/>
    <property type="match status" value="1"/>
</dbReference>
<evidence type="ECO:0000259" key="2">
    <source>
        <dbReference type="Pfam" id="PF13193"/>
    </source>
</evidence>
<gene>
    <name evidence="3" type="ORF">FIBSPDRAFT_49713</name>
</gene>
<dbReference type="Pfam" id="PF00501">
    <property type="entry name" value="AMP-binding"/>
    <property type="match status" value="1"/>
</dbReference>
<dbReference type="InterPro" id="IPR045851">
    <property type="entry name" value="AMP-bd_C_sf"/>
</dbReference>
<dbReference type="SUPFAM" id="SSF56801">
    <property type="entry name" value="Acetyl-CoA synthetase-like"/>
    <property type="match status" value="1"/>
</dbReference>
<dbReference type="PANTHER" id="PTHR24096:SF422">
    <property type="entry name" value="BCDNA.GH02901"/>
    <property type="match status" value="1"/>
</dbReference>
<evidence type="ECO:0000313" key="4">
    <source>
        <dbReference type="Proteomes" id="UP000076532"/>
    </source>
</evidence>
<evidence type="ECO:0000259" key="1">
    <source>
        <dbReference type="Pfam" id="PF00501"/>
    </source>
</evidence>
<dbReference type="InterPro" id="IPR000873">
    <property type="entry name" value="AMP-dep_synth/lig_dom"/>
</dbReference>
<keyword evidence="4" id="KW-1185">Reference proteome</keyword>